<evidence type="ECO:0000313" key="5">
    <source>
        <dbReference type="EMBL" id="MFC5293502.1"/>
    </source>
</evidence>
<dbReference type="GO" id="GO:0016829">
    <property type="term" value="F:lyase activity"/>
    <property type="evidence" value="ECO:0007669"/>
    <property type="project" value="UniProtKB-KW"/>
</dbReference>
<name>A0ABW0F256_9HYPH</name>
<dbReference type="RefSeq" id="WP_158443960.1">
    <property type="nucleotide sequence ID" value="NZ_JAOAOS010000013.1"/>
</dbReference>
<dbReference type="PANTHER" id="PTHR42738">
    <property type="entry name" value="HYDROXYMETHYLGLUTARYL-COA LYASE"/>
    <property type="match status" value="1"/>
</dbReference>
<evidence type="ECO:0000313" key="6">
    <source>
        <dbReference type="Proteomes" id="UP001595976"/>
    </source>
</evidence>
<dbReference type="InterPro" id="IPR043594">
    <property type="entry name" value="HMGL"/>
</dbReference>
<dbReference type="EMBL" id="JBHSLI010000004">
    <property type="protein sequence ID" value="MFC5293502.1"/>
    <property type="molecule type" value="Genomic_DNA"/>
</dbReference>
<dbReference type="Pfam" id="PF00682">
    <property type="entry name" value="HMGL-like"/>
    <property type="match status" value="1"/>
</dbReference>
<feature type="domain" description="Pyruvate carboxyltransferase" evidence="4">
    <location>
        <begin position="8"/>
        <end position="286"/>
    </location>
</feature>
<dbReference type="SUPFAM" id="SSF51569">
    <property type="entry name" value="Aldolase"/>
    <property type="match status" value="1"/>
</dbReference>
<dbReference type="PANTHER" id="PTHR42738:SF7">
    <property type="entry name" value="HYDROXYMETHYLGLUTARYL-COA LYASE"/>
    <property type="match status" value="1"/>
</dbReference>
<proteinExistence type="inferred from homology"/>
<evidence type="ECO:0000259" key="4">
    <source>
        <dbReference type="PROSITE" id="PS50991"/>
    </source>
</evidence>
<evidence type="ECO:0000256" key="2">
    <source>
        <dbReference type="ARBA" id="ARBA00022723"/>
    </source>
</evidence>
<organism evidence="5 6">
    <name type="scientific">Bosea minatitlanensis</name>
    <dbReference type="NCBI Taxonomy" id="128782"/>
    <lineage>
        <taxon>Bacteria</taxon>
        <taxon>Pseudomonadati</taxon>
        <taxon>Pseudomonadota</taxon>
        <taxon>Alphaproteobacteria</taxon>
        <taxon>Hyphomicrobiales</taxon>
        <taxon>Boseaceae</taxon>
        <taxon>Bosea</taxon>
    </lineage>
</organism>
<dbReference type="Gene3D" id="3.20.20.70">
    <property type="entry name" value="Aldolase class I"/>
    <property type="match status" value="1"/>
</dbReference>
<comment type="similarity">
    <text evidence="1">Belongs to the HMG-CoA lyase family.</text>
</comment>
<protein>
    <submittedName>
        <fullName evidence="5">Hydroxymethylglutaryl-CoA lyase</fullName>
    </submittedName>
</protein>
<dbReference type="CDD" id="cd07938">
    <property type="entry name" value="DRE_TIM_HMGL"/>
    <property type="match status" value="1"/>
</dbReference>
<keyword evidence="2" id="KW-0479">Metal-binding</keyword>
<evidence type="ECO:0000256" key="3">
    <source>
        <dbReference type="ARBA" id="ARBA00023239"/>
    </source>
</evidence>
<comment type="caution">
    <text evidence="5">The sequence shown here is derived from an EMBL/GenBank/DDBJ whole genome shotgun (WGS) entry which is preliminary data.</text>
</comment>
<dbReference type="NCBIfam" id="NF004283">
    <property type="entry name" value="PRK05692.1"/>
    <property type="match status" value="1"/>
</dbReference>
<reference evidence="6" key="1">
    <citation type="journal article" date="2019" name="Int. J. Syst. Evol. Microbiol.">
        <title>The Global Catalogue of Microorganisms (GCM) 10K type strain sequencing project: providing services to taxonomists for standard genome sequencing and annotation.</title>
        <authorList>
            <consortium name="The Broad Institute Genomics Platform"/>
            <consortium name="The Broad Institute Genome Sequencing Center for Infectious Disease"/>
            <person name="Wu L."/>
            <person name="Ma J."/>
        </authorList>
    </citation>
    <scope>NUCLEOTIDE SEQUENCE [LARGE SCALE GENOMIC DNA]</scope>
    <source>
        <strain evidence="6">CGMCC 1.15643</strain>
    </source>
</reference>
<dbReference type="PROSITE" id="PS50991">
    <property type="entry name" value="PYR_CT"/>
    <property type="match status" value="1"/>
</dbReference>
<keyword evidence="3 5" id="KW-0456">Lyase</keyword>
<accession>A0ABW0F256</accession>
<keyword evidence="6" id="KW-1185">Reference proteome</keyword>
<evidence type="ECO:0000256" key="1">
    <source>
        <dbReference type="ARBA" id="ARBA00009405"/>
    </source>
</evidence>
<dbReference type="Proteomes" id="UP001595976">
    <property type="component" value="Unassembled WGS sequence"/>
</dbReference>
<dbReference type="InterPro" id="IPR013785">
    <property type="entry name" value="Aldolase_TIM"/>
</dbReference>
<gene>
    <name evidence="5" type="ORF">ACFPK2_10935</name>
</gene>
<dbReference type="InterPro" id="IPR000891">
    <property type="entry name" value="PYR_CT"/>
</dbReference>
<sequence>MFDLPKQVKMVEVGPRDGLQIEPKILSTEQKLRMVDALAGAGLGEIEVGSFVNPKAVPQMADTAEVFAQLGKRPGVRYTALWLNPKGLERALESGRVDIDGKLTLTASETFVKRNTNRSIDETFAEMPDWIARYRQAGIATDGLGVMAAFGCNFEGYIPEEKVVGLVARAMQLMADNDSTLSKLLLADTMGWGTPRQIKSLVGKIRDKWPELDISLHLHDTRGCAVANAVAAMELGVATFDSSVGGLGGCPFAGHKGAAGNVCTEDLVFACGEMGIETGIDLDALVEAAKLAEDLVGHPLPGKVMKGGTLTRFKMPRA</sequence>